<keyword evidence="4" id="KW-1185">Reference proteome</keyword>
<dbReference type="Gene3D" id="3.20.20.70">
    <property type="entry name" value="Aldolase class I"/>
    <property type="match status" value="1"/>
</dbReference>
<dbReference type="InterPro" id="IPR011006">
    <property type="entry name" value="CheY-like_superfamily"/>
</dbReference>
<comment type="caution">
    <text evidence="3">The sequence shown here is derived from an EMBL/GenBank/DDBJ whole genome shotgun (WGS) entry which is preliminary data.</text>
</comment>
<keyword evidence="1" id="KW-0597">Phosphoprotein</keyword>
<evidence type="ECO:0000256" key="1">
    <source>
        <dbReference type="PROSITE-ProRule" id="PRU00169"/>
    </source>
</evidence>
<feature type="domain" description="Response regulatory" evidence="2">
    <location>
        <begin position="1"/>
        <end position="32"/>
    </location>
</feature>
<feature type="modified residue" description="4-aspartylphosphate" evidence="1">
    <location>
        <position position="28"/>
    </location>
</feature>
<dbReference type="PROSITE" id="PS50110">
    <property type="entry name" value="RESPONSE_REGULATORY"/>
    <property type="match status" value="1"/>
</dbReference>
<evidence type="ECO:0000259" key="2">
    <source>
        <dbReference type="PROSITE" id="PS50110"/>
    </source>
</evidence>
<accession>A0ABT9Y276</accession>
<protein>
    <submittedName>
        <fullName evidence="3">YesN/AraC family two-component response regulator</fullName>
    </submittedName>
</protein>
<gene>
    <name evidence="3" type="ORF">J2S10_005134</name>
</gene>
<evidence type="ECO:0000313" key="3">
    <source>
        <dbReference type="EMBL" id="MDQ0201923.1"/>
    </source>
</evidence>
<dbReference type="InterPro" id="IPR001789">
    <property type="entry name" value="Sig_transdc_resp-reg_receiver"/>
</dbReference>
<dbReference type="Proteomes" id="UP001224122">
    <property type="component" value="Unassembled WGS sequence"/>
</dbReference>
<dbReference type="SUPFAM" id="SSF52172">
    <property type="entry name" value="CheY-like"/>
    <property type="match status" value="1"/>
</dbReference>
<sequence>MEVVGQARDGEEALTLVYQLQLDVCIMDIDMS</sequence>
<dbReference type="EMBL" id="JAUSTW010000014">
    <property type="protein sequence ID" value="MDQ0201923.1"/>
    <property type="molecule type" value="Genomic_DNA"/>
</dbReference>
<evidence type="ECO:0000313" key="4">
    <source>
        <dbReference type="Proteomes" id="UP001224122"/>
    </source>
</evidence>
<reference evidence="3 4" key="1">
    <citation type="submission" date="2023-07" db="EMBL/GenBank/DDBJ databases">
        <title>Genomic Encyclopedia of Type Strains, Phase IV (KMG-IV): sequencing the most valuable type-strain genomes for metagenomic binning, comparative biology and taxonomic classification.</title>
        <authorList>
            <person name="Goeker M."/>
        </authorList>
    </citation>
    <scope>NUCLEOTIDE SEQUENCE [LARGE SCALE GENOMIC DNA]</scope>
    <source>
        <strain evidence="3 4">DSM 27594</strain>
    </source>
</reference>
<organism evidence="3 4">
    <name type="scientific">Neobacillus ginsengisoli</name>
    <dbReference type="NCBI Taxonomy" id="904295"/>
    <lineage>
        <taxon>Bacteria</taxon>
        <taxon>Bacillati</taxon>
        <taxon>Bacillota</taxon>
        <taxon>Bacilli</taxon>
        <taxon>Bacillales</taxon>
        <taxon>Bacillaceae</taxon>
        <taxon>Neobacillus</taxon>
    </lineage>
</organism>
<proteinExistence type="predicted"/>
<name>A0ABT9Y276_9BACI</name>
<dbReference type="InterPro" id="IPR013785">
    <property type="entry name" value="Aldolase_TIM"/>
</dbReference>